<proteinExistence type="inferred from homology"/>
<reference evidence="8 9" key="2">
    <citation type="journal article" date="2012" name="Proc. Natl. Acad. Sci. U.S.A.">
        <title>Antigenic diversity is generated by distinct evolutionary mechanisms in African trypanosome species.</title>
        <authorList>
            <person name="Jackson A.P."/>
            <person name="Berry A."/>
            <person name="Aslett M."/>
            <person name="Allison H.C."/>
            <person name="Burton P."/>
            <person name="Vavrova-Anderson J."/>
            <person name="Brown R."/>
            <person name="Browne H."/>
            <person name="Corton N."/>
            <person name="Hauser H."/>
            <person name="Gamble J."/>
            <person name="Gilderthorp R."/>
            <person name="Marcello L."/>
            <person name="McQuillan J."/>
            <person name="Otto T.D."/>
            <person name="Quail M.A."/>
            <person name="Sanders M.J."/>
            <person name="van Tonder A."/>
            <person name="Ginger M.L."/>
            <person name="Field M.C."/>
            <person name="Barry J.D."/>
            <person name="Hertz-Fowler C."/>
            <person name="Berriman M."/>
        </authorList>
    </citation>
    <scope>NUCLEOTIDE SEQUENCE [LARGE SCALE GENOMIC DNA]</scope>
    <source>
        <strain evidence="8 9">IL3000</strain>
    </source>
</reference>
<dbReference type="OMA" id="MRNRAMV"/>
<comment type="similarity">
    <text evidence="2">Belongs to the CCC1 family.</text>
</comment>
<dbReference type="GO" id="GO:0030026">
    <property type="term" value="P:intracellular manganese ion homeostasis"/>
    <property type="evidence" value="ECO:0007669"/>
    <property type="project" value="InterPro"/>
</dbReference>
<gene>
    <name evidence="8" type="ORF">TCIL3000_0_39130</name>
    <name evidence="7" type="ORF">TCIL3000_3_2840</name>
</gene>
<reference evidence="9" key="1">
    <citation type="submission" date="2011-07" db="EMBL/GenBank/DDBJ databases">
        <title>Divergent evolution of antigenic variation in African trypanosomes.</title>
        <authorList>
            <person name="Jackson A.P."/>
            <person name="Berry A."/>
            <person name="Allison H.C."/>
            <person name="Burton P."/>
            <person name="Anderson J."/>
            <person name="Aslett M."/>
            <person name="Brown R."/>
            <person name="Corton N."/>
            <person name="Harris D."/>
            <person name="Hauser H."/>
            <person name="Gamble J."/>
            <person name="Gilderthorp R."/>
            <person name="McQuillan J."/>
            <person name="Quail M.A."/>
            <person name="Sanders M."/>
            <person name="Van Tonder A."/>
            <person name="Ginger M.L."/>
            <person name="Donelson J.E."/>
            <person name="Field M.C."/>
            <person name="Barry J.D."/>
            <person name="Berriman M."/>
            <person name="Hertz-Fowler C."/>
        </authorList>
    </citation>
    <scope>NUCLEOTIDE SEQUENCE [LARGE SCALE GENOMIC DNA]</scope>
    <source>
        <strain evidence="9">IL3000</strain>
    </source>
</reference>
<evidence type="ECO:0000313" key="9">
    <source>
        <dbReference type="Proteomes" id="UP000000702"/>
    </source>
</evidence>
<evidence type="ECO:0000256" key="5">
    <source>
        <dbReference type="ARBA" id="ARBA00023136"/>
    </source>
</evidence>
<keyword evidence="3 6" id="KW-0812">Transmembrane</keyword>
<protein>
    <submittedName>
        <fullName evidence="8">Uncharacterized protein</fullName>
    </submittedName>
</protein>
<evidence type="ECO:0000256" key="1">
    <source>
        <dbReference type="ARBA" id="ARBA00004127"/>
    </source>
</evidence>
<dbReference type="Pfam" id="PF01988">
    <property type="entry name" value="VIT1"/>
    <property type="match status" value="1"/>
</dbReference>
<feature type="transmembrane region" description="Helical" evidence="6">
    <location>
        <begin position="83"/>
        <end position="103"/>
    </location>
</feature>
<dbReference type="InterPro" id="IPR008217">
    <property type="entry name" value="Ccc1_fam"/>
</dbReference>
<sequence length="275" mass="29887">MNCFICSKGDDARMAFGDPKRSRDVHDSRMERFNVEIRKNSALRNRALVSASLVGLSCAAGAIGALLGSGRTRYKGMWLDQCLGPIVIAHAISGGAAIAYTVCRSLAFERNVYNVELDRELWEIENHIVGEIQEMVAIYRAQGLSEDEAYSITRTFAKHPQVFANLMMVEELGYSRLEPPAWREAIVDAAIPAGVGYTAGWVLPLLPLITTGLGSARSEVLSVCTLAAGTVVVSVGQSEVFFGGYTSLRKTFESIAWNLAAVSAISGLMYVLSRR</sequence>
<evidence type="ECO:0000256" key="6">
    <source>
        <dbReference type="SAM" id="Phobius"/>
    </source>
</evidence>
<keyword evidence="5 6" id="KW-0472">Membrane</keyword>
<keyword evidence="4 6" id="KW-1133">Transmembrane helix</keyword>
<dbReference type="GO" id="GO:0012505">
    <property type="term" value="C:endomembrane system"/>
    <property type="evidence" value="ECO:0007669"/>
    <property type="project" value="UniProtKB-SubCell"/>
</dbReference>
<feature type="transmembrane region" description="Helical" evidence="6">
    <location>
        <begin position="220"/>
        <end position="242"/>
    </location>
</feature>
<dbReference type="VEuPathDB" id="TriTrypDB:TcIL3000_3_2840"/>
<organism evidence="8 9">
    <name type="scientific">Trypanosoma congolense (strain IL3000)</name>
    <dbReference type="NCBI Taxonomy" id="1068625"/>
    <lineage>
        <taxon>Eukaryota</taxon>
        <taxon>Discoba</taxon>
        <taxon>Euglenozoa</taxon>
        <taxon>Kinetoplastea</taxon>
        <taxon>Metakinetoplastina</taxon>
        <taxon>Trypanosomatida</taxon>
        <taxon>Trypanosomatidae</taxon>
        <taxon>Trypanosoma</taxon>
        <taxon>Nannomonas</taxon>
    </lineage>
</organism>
<feature type="transmembrane region" description="Helical" evidence="6">
    <location>
        <begin position="254"/>
        <end position="272"/>
    </location>
</feature>
<evidence type="ECO:0000256" key="3">
    <source>
        <dbReference type="ARBA" id="ARBA00022692"/>
    </source>
</evidence>
<evidence type="ECO:0000256" key="4">
    <source>
        <dbReference type="ARBA" id="ARBA00022989"/>
    </source>
</evidence>
<name>F9W7G5_TRYCI</name>
<accession>F9W7G5</accession>
<evidence type="ECO:0000313" key="7">
    <source>
        <dbReference type="EMBL" id="CCC89851.1"/>
    </source>
</evidence>
<dbReference type="EMBL" id="HE575316">
    <property type="protein sequence ID" value="CCC89851.1"/>
    <property type="molecule type" value="Genomic_DNA"/>
</dbReference>
<evidence type="ECO:0000313" key="8">
    <source>
        <dbReference type="EMBL" id="CCD13131.1"/>
    </source>
</evidence>
<dbReference type="GO" id="GO:0005384">
    <property type="term" value="F:manganese ion transmembrane transporter activity"/>
    <property type="evidence" value="ECO:0007669"/>
    <property type="project" value="InterPro"/>
</dbReference>
<evidence type="ECO:0000256" key="2">
    <source>
        <dbReference type="ARBA" id="ARBA00007049"/>
    </source>
</evidence>
<feature type="transmembrane region" description="Helical" evidence="6">
    <location>
        <begin position="47"/>
        <end position="68"/>
    </location>
</feature>
<dbReference type="VEuPathDB" id="TriTrypDB:TcIL3000_0_39130"/>
<comment type="subcellular location">
    <subcellularLocation>
        <location evidence="1">Endomembrane system</location>
        <topology evidence="1">Multi-pass membrane protein</topology>
    </subcellularLocation>
</comment>
<dbReference type="Proteomes" id="UP000000702">
    <property type="component" value="Unassembled WGS sequence"/>
</dbReference>
<dbReference type="EMBL" id="CAEQ01001030">
    <property type="protein sequence ID" value="CCD13131.1"/>
    <property type="molecule type" value="Genomic_DNA"/>
</dbReference>
<dbReference type="AlphaFoldDB" id="F9W7G5"/>
<keyword evidence="9" id="KW-1185">Reference proteome</keyword>